<accession>A0A6J5KHU0</accession>
<gene>
    <name evidence="2" type="ORF">UFOVP14_50</name>
</gene>
<dbReference type="Pfam" id="PF00717">
    <property type="entry name" value="Peptidase_S24"/>
    <property type="match status" value="1"/>
</dbReference>
<protein>
    <submittedName>
        <fullName evidence="2">LexA SOS-response transcriptional repressors (RecA-mediated autopeptidases)</fullName>
    </submittedName>
</protein>
<dbReference type="SUPFAM" id="SSF51306">
    <property type="entry name" value="LexA/Signal peptidase"/>
    <property type="match status" value="1"/>
</dbReference>
<dbReference type="InterPro" id="IPR036286">
    <property type="entry name" value="LexA/Signal_pep-like_sf"/>
</dbReference>
<feature type="domain" description="Peptidase S24/S26A/S26B/S26C" evidence="1">
    <location>
        <begin position="86"/>
        <end position="205"/>
    </location>
</feature>
<proteinExistence type="predicted"/>
<evidence type="ECO:0000259" key="1">
    <source>
        <dbReference type="Pfam" id="PF00717"/>
    </source>
</evidence>
<dbReference type="Gene3D" id="2.10.109.10">
    <property type="entry name" value="Umud Fragment, subunit A"/>
    <property type="match status" value="1"/>
</dbReference>
<sequence length="211" mass="23816">MDNRIIRLKLLIDSGFKGRQADLARAVGINAAQINQWLNGFRNMGEKSARKIERELCLENGWLDLAPLYIEGDDIFPTIKPKDAVPLISWVQAGIFCDSPNSFEPGDADEWITCPTPHGKHTFALTVKGDSMASQDGYNDGDTIFVDPDTLSKPNDDVVVRVESSYTFKRLRQGEQGFYLWALNESWNPRMIPLPDNFYVCGKVIGSFRKR</sequence>
<reference evidence="2" key="1">
    <citation type="submission" date="2020-04" db="EMBL/GenBank/DDBJ databases">
        <authorList>
            <person name="Chiriac C."/>
            <person name="Salcher M."/>
            <person name="Ghai R."/>
            <person name="Kavagutti S V."/>
        </authorList>
    </citation>
    <scope>NUCLEOTIDE SEQUENCE</scope>
</reference>
<dbReference type="CDD" id="cd00093">
    <property type="entry name" value="HTH_XRE"/>
    <property type="match status" value="1"/>
</dbReference>
<dbReference type="InterPro" id="IPR015927">
    <property type="entry name" value="Peptidase_S24_S26A/B/C"/>
</dbReference>
<dbReference type="PANTHER" id="PTHR33516">
    <property type="entry name" value="LEXA REPRESSOR"/>
    <property type="match status" value="1"/>
</dbReference>
<dbReference type="EMBL" id="LR796151">
    <property type="protein sequence ID" value="CAB4121624.1"/>
    <property type="molecule type" value="Genomic_DNA"/>
</dbReference>
<dbReference type="CDD" id="cd06529">
    <property type="entry name" value="S24_LexA-like"/>
    <property type="match status" value="1"/>
</dbReference>
<dbReference type="PANTHER" id="PTHR33516:SF2">
    <property type="entry name" value="LEXA REPRESSOR-RELATED"/>
    <property type="match status" value="1"/>
</dbReference>
<dbReference type="InterPro" id="IPR039418">
    <property type="entry name" value="LexA-like"/>
</dbReference>
<evidence type="ECO:0000313" key="2">
    <source>
        <dbReference type="EMBL" id="CAB4121624.1"/>
    </source>
</evidence>
<dbReference type="InterPro" id="IPR050077">
    <property type="entry name" value="LexA_repressor"/>
</dbReference>
<organism evidence="2">
    <name type="scientific">uncultured Caudovirales phage</name>
    <dbReference type="NCBI Taxonomy" id="2100421"/>
    <lineage>
        <taxon>Viruses</taxon>
        <taxon>Duplodnaviria</taxon>
        <taxon>Heunggongvirae</taxon>
        <taxon>Uroviricota</taxon>
        <taxon>Caudoviricetes</taxon>
        <taxon>Peduoviridae</taxon>
        <taxon>Maltschvirus</taxon>
        <taxon>Maltschvirus maltsch</taxon>
    </lineage>
</organism>
<name>A0A6J5KHU0_9CAUD</name>
<dbReference type="InterPro" id="IPR001387">
    <property type="entry name" value="Cro/C1-type_HTH"/>
</dbReference>